<dbReference type="GO" id="GO:0004803">
    <property type="term" value="F:transposase activity"/>
    <property type="evidence" value="ECO:0007669"/>
    <property type="project" value="InterPro"/>
</dbReference>
<dbReference type="EMBL" id="UOFL01000199">
    <property type="protein sequence ID" value="VAW80536.1"/>
    <property type="molecule type" value="Genomic_DNA"/>
</dbReference>
<dbReference type="AlphaFoldDB" id="A0A3B0ZIK4"/>
<dbReference type="InterPro" id="IPR002514">
    <property type="entry name" value="Transposase_8"/>
</dbReference>
<accession>A0A3B0ZIK4</accession>
<dbReference type="Pfam" id="PF01527">
    <property type="entry name" value="HTH_Tnp_1"/>
    <property type="match status" value="1"/>
</dbReference>
<dbReference type="Gene3D" id="1.10.10.10">
    <property type="entry name" value="Winged helix-like DNA-binding domain superfamily/Winged helix DNA-binding domain"/>
    <property type="match status" value="1"/>
</dbReference>
<reference evidence="1" key="1">
    <citation type="submission" date="2018-06" db="EMBL/GenBank/DDBJ databases">
        <authorList>
            <person name="Zhirakovskaya E."/>
        </authorList>
    </citation>
    <scope>NUCLEOTIDE SEQUENCE</scope>
</reference>
<dbReference type="InterPro" id="IPR009057">
    <property type="entry name" value="Homeodomain-like_sf"/>
</dbReference>
<gene>
    <name evidence="1" type="ORF">MNBD_GAMMA12-1823</name>
</gene>
<dbReference type="GO" id="GO:0006313">
    <property type="term" value="P:DNA transposition"/>
    <property type="evidence" value="ECO:0007669"/>
    <property type="project" value="InterPro"/>
</dbReference>
<dbReference type="InterPro" id="IPR036388">
    <property type="entry name" value="WH-like_DNA-bd_sf"/>
</dbReference>
<proteinExistence type="predicted"/>
<sequence>MRRKFSAGFKAKVAIEALKERSTLAELSKKHELHVNQITQWKREFIDNSNLAFGGDKTGKDVEAERDLLLRKVGELQMDNDFLKKNLERTGR</sequence>
<dbReference type="GO" id="GO:0003677">
    <property type="term" value="F:DNA binding"/>
    <property type="evidence" value="ECO:0007669"/>
    <property type="project" value="InterPro"/>
</dbReference>
<organism evidence="1">
    <name type="scientific">hydrothermal vent metagenome</name>
    <dbReference type="NCBI Taxonomy" id="652676"/>
    <lineage>
        <taxon>unclassified sequences</taxon>
        <taxon>metagenomes</taxon>
        <taxon>ecological metagenomes</taxon>
    </lineage>
</organism>
<evidence type="ECO:0000313" key="1">
    <source>
        <dbReference type="EMBL" id="VAW80536.1"/>
    </source>
</evidence>
<protein>
    <submittedName>
        <fullName evidence="1">Transposase IS3/IS911</fullName>
    </submittedName>
</protein>
<dbReference type="SUPFAM" id="SSF46689">
    <property type="entry name" value="Homeodomain-like"/>
    <property type="match status" value="1"/>
</dbReference>
<name>A0A3B0ZIK4_9ZZZZ</name>